<evidence type="ECO:0000313" key="3">
    <source>
        <dbReference type="Proteomes" id="UP001596203"/>
    </source>
</evidence>
<evidence type="ECO:0000313" key="2">
    <source>
        <dbReference type="EMBL" id="MFC6018234.1"/>
    </source>
</evidence>
<reference evidence="3" key="1">
    <citation type="journal article" date="2019" name="Int. J. Syst. Evol. Microbiol.">
        <title>The Global Catalogue of Microorganisms (GCM) 10K type strain sequencing project: providing services to taxonomists for standard genome sequencing and annotation.</title>
        <authorList>
            <consortium name="The Broad Institute Genomics Platform"/>
            <consortium name="The Broad Institute Genome Sequencing Center for Infectious Disease"/>
            <person name="Wu L."/>
            <person name="Ma J."/>
        </authorList>
    </citation>
    <scope>NUCLEOTIDE SEQUENCE [LARGE SCALE GENOMIC DNA]</scope>
    <source>
        <strain evidence="3">ZS-35-S2</strain>
    </source>
</reference>
<dbReference type="InterPro" id="IPR027417">
    <property type="entry name" value="P-loop_NTPase"/>
</dbReference>
<evidence type="ECO:0000256" key="1">
    <source>
        <dbReference type="SAM" id="MobiDB-lite"/>
    </source>
</evidence>
<dbReference type="Gene3D" id="3.40.50.300">
    <property type="entry name" value="P-loop containing nucleotide triphosphate hydrolases"/>
    <property type="match status" value="2"/>
</dbReference>
<dbReference type="RefSeq" id="WP_377423422.1">
    <property type="nucleotide sequence ID" value="NZ_JBHSPR010000013.1"/>
</dbReference>
<feature type="region of interest" description="Disordered" evidence="1">
    <location>
        <begin position="174"/>
        <end position="194"/>
    </location>
</feature>
<accession>A0ABW1KB89</accession>
<gene>
    <name evidence="2" type="ORF">ACFP2T_18745</name>
</gene>
<dbReference type="SUPFAM" id="SSF52540">
    <property type="entry name" value="P-loop containing nucleoside triphosphate hydrolases"/>
    <property type="match status" value="2"/>
</dbReference>
<organism evidence="2 3">
    <name type="scientific">Plantactinospora solaniradicis</name>
    <dbReference type="NCBI Taxonomy" id="1723736"/>
    <lineage>
        <taxon>Bacteria</taxon>
        <taxon>Bacillati</taxon>
        <taxon>Actinomycetota</taxon>
        <taxon>Actinomycetes</taxon>
        <taxon>Micromonosporales</taxon>
        <taxon>Micromonosporaceae</taxon>
        <taxon>Plantactinospora</taxon>
    </lineage>
</organism>
<sequence>MTGDAIPVLWLCGPPGVGKTAVGWEVYSELVRSGVQTGYVDIDQLGMCYPEVVHDPARHRMKARNLDGVVAGYRAAGARCVVVSGVVDSRHGVHRDELAQVTLTVCRLRADEDELTRRFVGRQGNDDGLAQVLREAARLDAGAVADVCVDTSGLTVVEAARRVRDRVTGWPVLGDPQGAAAAPEPADGRDAPDGVGADAGLAGQVVWLCGATGVGKSTVGFQVYLKVLRAGLTAAYVDLDQLGFCGPTPAGHRVKARNLAALWRVYREAGAQALVMVGPAADGSTLDGYADALPGSTVTVCRLHAGRDQLTSRIMLRSQGRGAWSQPGDPLVGRSAPYLLRVADQAAHEAETLERARIGHRIDTDGRSIEEITDVVVARIGWSSQQRQPTRPDSPIRVGISGDLTWRRRT</sequence>
<dbReference type="Proteomes" id="UP001596203">
    <property type="component" value="Unassembled WGS sequence"/>
</dbReference>
<proteinExistence type="predicted"/>
<name>A0ABW1KB89_9ACTN</name>
<protein>
    <submittedName>
        <fullName evidence="2">AAA family ATPase</fullName>
    </submittedName>
</protein>
<dbReference type="EMBL" id="JBHSPR010000013">
    <property type="protein sequence ID" value="MFC6018234.1"/>
    <property type="molecule type" value="Genomic_DNA"/>
</dbReference>
<keyword evidence="3" id="KW-1185">Reference proteome</keyword>
<feature type="region of interest" description="Disordered" evidence="1">
    <location>
        <begin position="384"/>
        <end position="410"/>
    </location>
</feature>
<dbReference type="Pfam" id="PF13238">
    <property type="entry name" value="AAA_18"/>
    <property type="match status" value="1"/>
</dbReference>
<comment type="caution">
    <text evidence="2">The sequence shown here is derived from an EMBL/GenBank/DDBJ whole genome shotgun (WGS) entry which is preliminary data.</text>
</comment>